<feature type="non-terminal residue" evidence="2">
    <location>
        <position position="110"/>
    </location>
</feature>
<dbReference type="GO" id="GO:0016616">
    <property type="term" value="F:oxidoreductase activity, acting on the CH-OH group of donors, NAD or NADP as acceptor"/>
    <property type="evidence" value="ECO:0007669"/>
    <property type="project" value="InterPro"/>
</dbReference>
<comment type="caution">
    <text evidence="2">The sequence shown here is derived from an EMBL/GenBank/DDBJ whole genome shotgun (WGS) entry which is preliminary data.</text>
</comment>
<dbReference type="PANTHER" id="PTHR42938">
    <property type="entry name" value="FORMATE DEHYDROGENASE 1"/>
    <property type="match status" value="1"/>
</dbReference>
<feature type="domain" description="D-isomer specific 2-hydroxyacid dehydrogenase catalytic" evidence="1">
    <location>
        <begin position="6"/>
        <end position="106"/>
    </location>
</feature>
<dbReference type="GO" id="GO:0051287">
    <property type="term" value="F:NAD binding"/>
    <property type="evidence" value="ECO:0007669"/>
    <property type="project" value="InterPro"/>
</dbReference>
<dbReference type="SUPFAM" id="SSF52283">
    <property type="entry name" value="Formate/glycerate dehydrogenase catalytic domain-like"/>
    <property type="match status" value="1"/>
</dbReference>
<protein>
    <submittedName>
        <fullName evidence="2">Phosphoglycerate dehydrogenase</fullName>
    </submittedName>
</protein>
<evidence type="ECO:0000313" key="3">
    <source>
        <dbReference type="Proteomes" id="UP000263273"/>
    </source>
</evidence>
<gene>
    <name evidence="2" type="ORF">DDZ44_12015</name>
</gene>
<dbReference type="AlphaFoldDB" id="A0A354Z2I0"/>
<proteinExistence type="predicted"/>
<sequence>MERKKVIVSERIADEGIELLKTELEVDYRDGISREELLEIIDQYDALIVRSVTQVDEELISRAKRLKIVGRAGNGIDNIDVDVCTRYGVIVANTPDSNTISAAEQTISLL</sequence>
<evidence type="ECO:0000259" key="1">
    <source>
        <dbReference type="Pfam" id="PF00389"/>
    </source>
</evidence>
<accession>A0A354Z2I0</accession>
<organism evidence="2 3">
    <name type="scientific">Syntrophomonas wolfei</name>
    <dbReference type="NCBI Taxonomy" id="863"/>
    <lineage>
        <taxon>Bacteria</taxon>
        <taxon>Bacillati</taxon>
        <taxon>Bacillota</taxon>
        <taxon>Clostridia</taxon>
        <taxon>Eubacteriales</taxon>
        <taxon>Syntrophomonadaceae</taxon>
        <taxon>Syntrophomonas</taxon>
    </lineage>
</organism>
<dbReference type="InterPro" id="IPR006139">
    <property type="entry name" value="D-isomer_2_OHA_DH_cat_dom"/>
</dbReference>
<evidence type="ECO:0000313" key="2">
    <source>
        <dbReference type="EMBL" id="HBK54652.1"/>
    </source>
</evidence>
<dbReference type="FunFam" id="3.40.50.720:FF:000038">
    <property type="entry name" value="D-3-phosphoglycerate dehydrogenase"/>
    <property type="match status" value="1"/>
</dbReference>
<reference evidence="2 3" key="1">
    <citation type="journal article" date="2018" name="Nat. Biotechnol.">
        <title>A standardized bacterial taxonomy based on genome phylogeny substantially revises the tree of life.</title>
        <authorList>
            <person name="Parks D.H."/>
            <person name="Chuvochina M."/>
            <person name="Waite D.W."/>
            <person name="Rinke C."/>
            <person name="Skarshewski A."/>
            <person name="Chaumeil P.A."/>
            <person name="Hugenholtz P."/>
        </authorList>
    </citation>
    <scope>NUCLEOTIDE SEQUENCE [LARGE SCALE GENOMIC DNA]</scope>
    <source>
        <strain evidence="2">UBA10948</strain>
    </source>
</reference>
<name>A0A354Z2I0_9FIRM</name>
<dbReference type="Gene3D" id="3.40.50.720">
    <property type="entry name" value="NAD(P)-binding Rossmann-like Domain"/>
    <property type="match status" value="1"/>
</dbReference>
<dbReference type="EMBL" id="DNZF01000260">
    <property type="protein sequence ID" value="HBK54652.1"/>
    <property type="molecule type" value="Genomic_DNA"/>
</dbReference>
<dbReference type="PANTHER" id="PTHR42938:SF47">
    <property type="entry name" value="HYDROXYPYRUVATE REDUCTASE"/>
    <property type="match status" value="1"/>
</dbReference>
<dbReference type="Pfam" id="PF00389">
    <property type="entry name" value="2-Hacid_dh"/>
    <property type="match status" value="1"/>
</dbReference>
<dbReference type="Proteomes" id="UP000263273">
    <property type="component" value="Unassembled WGS sequence"/>
</dbReference>